<dbReference type="Proteomes" id="UP000323000">
    <property type="component" value="Chromosome 4"/>
</dbReference>
<dbReference type="OrthoDB" id="1918565at2759"/>
<comment type="caution">
    <text evidence="1">The sequence shown here is derived from an EMBL/GenBank/DDBJ whole genome shotgun (WGS) entry which is preliminary data.</text>
</comment>
<reference evidence="2" key="1">
    <citation type="journal article" date="2019" name="Gigascience">
        <title>De novo genome assembly of the endangered Acer yangbiense, a plant species with extremely small populations endemic to Yunnan Province, China.</title>
        <authorList>
            <person name="Yang J."/>
            <person name="Wariss H.M."/>
            <person name="Tao L."/>
            <person name="Zhang R."/>
            <person name="Yun Q."/>
            <person name="Hollingsworth P."/>
            <person name="Dao Z."/>
            <person name="Luo G."/>
            <person name="Guo H."/>
            <person name="Ma Y."/>
            <person name="Sun W."/>
        </authorList>
    </citation>
    <scope>NUCLEOTIDE SEQUENCE [LARGE SCALE GENOMIC DNA]</scope>
    <source>
        <strain evidence="2">cv. Malutang</strain>
    </source>
</reference>
<dbReference type="PANTHER" id="PTHR32278:SF138">
    <property type="entry name" value="F-BOX PROTEIN PP2-B11"/>
    <property type="match status" value="1"/>
</dbReference>
<organism evidence="1 2">
    <name type="scientific">Acer yangbiense</name>
    <dbReference type="NCBI Taxonomy" id="1000413"/>
    <lineage>
        <taxon>Eukaryota</taxon>
        <taxon>Viridiplantae</taxon>
        <taxon>Streptophyta</taxon>
        <taxon>Embryophyta</taxon>
        <taxon>Tracheophyta</taxon>
        <taxon>Spermatophyta</taxon>
        <taxon>Magnoliopsida</taxon>
        <taxon>eudicotyledons</taxon>
        <taxon>Gunneridae</taxon>
        <taxon>Pentapetalae</taxon>
        <taxon>rosids</taxon>
        <taxon>malvids</taxon>
        <taxon>Sapindales</taxon>
        <taxon>Sapindaceae</taxon>
        <taxon>Hippocastanoideae</taxon>
        <taxon>Acereae</taxon>
        <taxon>Acer</taxon>
    </lineage>
</organism>
<sequence length="297" mass="32893">MATIGFHADGGMAFLVSPPTDSCIMKIESHKKRSAADSDVVWDSFLPPEYLSAISDPGSVSGYSSSSTTWSALSKKQLYFRACHNSIHKGKLLPLGTHLTRFPEVVEREEINEFEIGGKITVSLLSPMTTYVAYLVFAGNRIGDDPAEVAVGLAGSNNGQNRTVYFHQEHQDGDNDGFFPKKRADGWMESELGEFFNGGDEKGELLMTIQTYDKKFLLIQGIEIRPKKDIDQLLQSDDESMDGCRDTIDISRVSTIDVYRPDTTILVQQQEAEPGLNMVHVLPSETEPVDTSLMFDP</sequence>
<dbReference type="PANTHER" id="PTHR32278">
    <property type="entry name" value="F-BOX DOMAIN-CONTAINING PROTEIN"/>
    <property type="match status" value="1"/>
</dbReference>
<evidence type="ECO:0000313" key="1">
    <source>
        <dbReference type="EMBL" id="TXG62875.1"/>
    </source>
</evidence>
<proteinExistence type="predicted"/>
<keyword evidence="2" id="KW-1185">Reference proteome</keyword>
<dbReference type="EMBL" id="VAHF01000004">
    <property type="protein sequence ID" value="TXG62875.1"/>
    <property type="molecule type" value="Genomic_DNA"/>
</dbReference>
<dbReference type="InterPro" id="IPR025886">
    <property type="entry name" value="PP2-like"/>
</dbReference>
<gene>
    <name evidence="1" type="ORF">EZV62_009869</name>
</gene>
<accession>A0A5C7I1C2</accession>
<dbReference type="Pfam" id="PF14299">
    <property type="entry name" value="PP2"/>
    <property type="match status" value="1"/>
</dbReference>
<dbReference type="AlphaFoldDB" id="A0A5C7I1C2"/>
<protein>
    <submittedName>
        <fullName evidence="1">Uncharacterized protein</fullName>
    </submittedName>
</protein>
<evidence type="ECO:0000313" key="2">
    <source>
        <dbReference type="Proteomes" id="UP000323000"/>
    </source>
</evidence>
<name>A0A5C7I1C2_9ROSI</name>